<dbReference type="Proteomes" id="UP000887563">
    <property type="component" value="Unplaced"/>
</dbReference>
<dbReference type="PANTHER" id="PTHR46068:SF1">
    <property type="entry name" value="TRANSPOSASE IS30-LIKE HTH DOMAIN-CONTAINING PROTEIN"/>
    <property type="match status" value="1"/>
</dbReference>
<name>A0A914MLI1_MELIC</name>
<organism evidence="2 3">
    <name type="scientific">Meloidogyne incognita</name>
    <name type="common">Southern root-knot nematode worm</name>
    <name type="synonym">Oxyuris incognita</name>
    <dbReference type="NCBI Taxonomy" id="6306"/>
    <lineage>
        <taxon>Eukaryota</taxon>
        <taxon>Metazoa</taxon>
        <taxon>Ecdysozoa</taxon>
        <taxon>Nematoda</taxon>
        <taxon>Chromadorea</taxon>
        <taxon>Rhabditida</taxon>
        <taxon>Tylenchina</taxon>
        <taxon>Tylenchomorpha</taxon>
        <taxon>Tylenchoidea</taxon>
        <taxon>Meloidogynidae</taxon>
        <taxon>Meloidogyninae</taxon>
        <taxon>Meloidogyne</taxon>
        <taxon>Meloidogyne incognita group</taxon>
    </lineage>
</organism>
<sequence>MSENSLHRRKIFTIEAVHNHQNDRIWTTESPLSDKLITHSQHPRSVMVWAGICASGKTPLIFVDPGVKVNRDYYLREILQCCKPWAKSHFGRRVWIFQQDSAPAHKAKNVQDWCKANFPGFIGAQEWPPYSPDLNPMDYSVWSILESRACAKPHKSLESLRHLITLKEVRAICENFSSRLRLCIKAKGFDI</sequence>
<dbReference type="PANTHER" id="PTHR46068">
    <property type="entry name" value="PROTEIN CBG27172"/>
    <property type="match status" value="1"/>
</dbReference>
<feature type="domain" description="Tc1-like transposase DDE" evidence="1">
    <location>
        <begin position="39"/>
        <end position="161"/>
    </location>
</feature>
<reference evidence="3" key="1">
    <citation type="submission" date="2022-11" db="UniProtKB">
        <authorList>
            <consortium name="WormBaseParasite"/>
        </authorList>
    </citation>
    <scope>IDENTIFICATION</scope>
</reference>
<dbReference type="AlphaFoldDB" id="A0A914MLI1"/>
<dbReference type="Pfam" id="PF13358">
    <property type="entry name" value="DDE_3"/>
    <property type="match status" value="1"/>
</dbReference>
<evidence type="ECO:0000259" key="1">
    <source>
        <dbReference type="Pfam" id="PF13358"/>
    </source>
</evidence>
<keyword evidence="2" id="KW-1185">Reference proteome</keyword>
<evidence type="ECO:0000313" key="2">
    <source>
        <dbReference type="Proteomes" id="UP000887563"/>
    </source>
</evidence>
<dbReference type="WBParaSite" id="Minc3s01702g25730">
    <property type="protein sequence ID" value="Minc3s01702g25730"/>
    <property type="gene ID" value="Minc3s01702g25730"/>
</dbReference>
<accession>A0A914MLI1</accession>
<evidence type="ECO:0000313" key="3">
    <source>
        <dbReference type="WBParaSite" id="Minc3s01702g25730"/>
    </source>
</evidence>
<proteinExistence type="predicted"/>
<dbReference type="GO" id="GO:0003676">
    <property type="term" value="F:nucleic acid binding"/>
    <property type="evidence" value="ECO:0007669"/>
    <property type="project" value="InterPro"/>
</dbReference>
<dbReference type="InterPro" id="IPR038717">
    <property type="entry name" value="Tc1-like_DDE_dom"/>
</dbReference>
<dbReference type="Gene3D" id="3.30.420.10">
    <property type="entry name" value="Ribonuclease H-like superfamily/Ribonuclease H"/>
    <property type="match status" value="1"/>
</dbReference>
<dbReference type="InterPro" id="IPR036397">
    <property type="entry name" value="RNaseH_sf"/>
</dbReference>
<protein>
    <submittedName>
        <fullName evidence="3">Tc1-like transposase DDE domain-containing protein</fullName>
    </submittedName>
</protein>